<keyword evidence="3" id="KW-1185">Reference proteome</keyword>
<dbReference type="InterPro" id="IPR032466">
    <property type="entry name" value="Metal_Hydrolase"/>
</dbReference>
<dbReference type="AlphaFoldDB" id="A0A7C8L0P5"/>
<dbReference type="PANTHER" id="PTHR22642">
    <property type="entry name" value="IMIDAZOLONEPROPIONASE"/>
    <property type="match status" value="1"/>
</dbReference>
<evidence type="ECO:0000313" key="2">
    <source>
        <dbReference type="EMBL" id="KAB8138268.1"/>
    </source>
</evidence>
<dbReference type="OrthoDB" id="9767366at2"/>
<dbReference type="Proteomes" id="UP000480246">
    <property type="component" value="Unassembled WGS sequence"/>
</dbReference>
<dbReference type="InterPro" id="IPR013108">
    <property type="entry name" value="Amidohydro_3"/>
</dbReference>
<protein>
    <submittedName>
        <fullName evidence="2">Amidohydrolase</fullName>
    </submittedName>
</protein>
<dbReference type="EMBL" id="WEID01000021">
    <property type="protein sequence ID" value="KAB8138268.1"/>
    <property type="molecule type" value="Genomic_DNA"/>
</dbReference>
<feature type="domain" description="Amidohydrolase 3" evidence="1">
    <location>
        <begin position="50"/>
        <end position="525"/>
    </location>
</feature>
<proteinExistence type="predicted"/>
<evidence type="ECO:0000313" key="3">
    <source>
        <dbReference type="Proteomes" id="UP000480246"/>
    </source>
</evidence>
<dbReference type="Gene3D" id="3.10.310.70">
    <property type="match status" value="1"/>
</dbReference>
<dbReference type="SUPFAM" id="SSF51556">
    <property type="entry name" value="Metallo-dependent hydrolases"/>
    <property type="match status" value="1"/>
</dbReference>
<dbReference type="SUPFAM" id="SSF51338">
    <property type="entry name" value="Composite domain of metallo-dependent hydrolases"/>
    <property type="match status" value="1"/>
</dbReference>
<keyword evidence="2" id="KW-0378">Hydrolase</keyword>
<sequence length="535" mass="60467">MGTLWYGGKIYTMKQVDDLVEAVYTEKGKIIATGSLAELKTNYRDKIKQINDLKENIMYPGFVDSHLHIIGHGEKLLRVDLSMMESAEQVLDAIAKKVKELNKDEWLIADGWNENQWQDKRIIDKRELDQLTSDNPVMLTRICRHAVIVNSKALELANITAASKDPQGGRIIRYENGEPTGYLLDQAQELVKNIVPAVSQEKLEKTTETAIKDLLSKGLVGGHTEDLAYYSGFSSTLEAFRSILPHKFKFRAHLLVHHNVFHDMISAGYRYGDGGDYTTLGAMKVFSDGALGGRTAWLSEPYEDDPENAGIPIHSEVMLERLIQQAREFNHPIAVHAIGDMAVWQVANLLKKYPLTNHYRDRIIHAQIVNKEVIELLKEIDVVLDIQPTFVTSDFPWVIERIGEKRAEQSYPWKTFLNENIACAAGSDAPIEEVSPLNGIKAFVTRKSSIDGNTYGESEQLSVYEAISLYTKGSAYVINHEHDRGIIEKDYVADFTILTEDLFSIEPDRIDQVEVAGTVVAGEWMYKKIEKNRVR</sequence>
<dbReference type="Gene3D" id="2.30.40.10">
    <property type="entry name" value="Urease, subunit C, domain 1"/>
    <property type="match status" value="1"/>
</dbReference>
<name>A0A7C8L0P5_9BACI</name>
<evidence type="ECO:0000259" key="1">
    <source>
        <dbReference type="Pfam" id="PF07969"/>
    </source>
</evidence>
<dbReference type="CDD" id="cd01300">
    <property type="entry name" value="YtcJ_like"/>
    <property type="match status" value="1"/>
</dbReference>
<dbReference type="RefSeq" id="WP_153402028.1">
    <property type="nucleotide sequence ID" value="NZ_ML762426.1"/>
</dbReference>
<dbReference type="GO" id="GO:0016810">
    <property type="term" value="F:hydrolase activity, acting on carbon-nitrogen (but not peptide) bonds"/>
    <property type="evidence" value="ECO:0007669"/>
    <property type="project" value="InterPro"/>
</dbReference>
<dbReference type="Gene3D" id="3.20.20.140">
    <property type="entry name" value="Metal-dependent hydrolases"/>
    <property type="match status" value="1"/>
</dbReference>
<dbReference type="PANTHER" id="PTHR22642:SF2">
    <property type="entry name" value="PROTEIN LONG AFTER FAR-RED 3"/>
    <property type="match status" value="1"/>
</dbReference>
<gene>
    <name evidence="2" type="ORF">F9U64_05620</name>
</gene>
<comment type="caution">
    <text evidence="2">The sequence shown here is derived from an EMBL/GenBank/DDBJ whole genome shotgun (WGS) entry which is preliminary data.</text>
</comment>
<dbReference type="InterPro" id="IPR011059">
    <property type="entry name" value="Metal-dep_hydrolase_composite"/>
</dbReference>
<dbReference type="InterPro" id="IPR033932">
    <property type="entry name" value="YtcJ-like"/>
</dbReference>
<dbReference type="Pfam" id="PF07969">
    <property type="entry name" value="Amidohydro_3"/>
    <property type="match status" value="1"/>
</dbReference>
<reference evidence="2 3" key="1">
    <citation type="submission" date="2019-10" db="EMBL/GenBank/DDBJ databases">
        <title>Gracilibacillus sp. nov. isolated from rice seeds.</title>
        <authorList>
            <person name="He S."/>
        </authorList>
    </citation>
    <scope>NUCLEOTIDE SEQUENCE [LARGE SCALE GENOMIC DNA]</scope>
    <source>
        <strain evidence="2 3">TD8</strain>
    </source>
</reference>
<organism evidence="2 3">
    <name type="scientific">Gracilibacillus oryzae</name>
    <dbReference type="NCBI Taxonomy" id="1672701"/>
    <lineage>
        <taxon>Bacteria</taxon>
        <taxon>Bacillati</taxon>
        <taxon>Bacillota</taxon>
        <taxon>Bacilli</taxon>
        <taxon>Bacillales</taxon>
        <taxon>Bacillaceae</taxon>
        <taxon>Gracilibacillus</taxon>
    </lineage>
</organism>
<accession>A0A7C8L0P5</accession>